<reference evidence="1 2" key="1">
    <citation type="submission" date="2018-09" db="EMBL/GenBank/DDBJ databases">
        <title>Arachidicoccus sp. nov., a bacterium isolated from soil.</title>
        <authorList>
            <person name="Weon H.-Y."/>
            <person name="Kwon S.-W."/>
            <person name="Lee S.A."/>
        </authorList>
    </citation>
    <scope>NUCLEOTIDE SEQUENCE [LARGE SCALE GENOMIC DNA]</scope>
    <source>
        <strain evidence="1 2">KIS59-12</strain>
    </source>
</reference>
<evidence type="ECO:0000313" key="1">
    <source>
        <dbReference type="EMBL" id="AYD48234.1"/>
    </source>
</evidence>
<dbReference type="EMBL" id="CP032489">
    <property type="protein sequence ID" value="AYD48234.1"/>
    <property type="molecule type" value="Genomic_DNA"/>
</dbReference>
<keyword evidence="2" id="KW-1185">Reference proteome</keyword>
<accession>A0A386HSI5</accession>
<proteinExistence type="predicted"/>
<dbReference type="Proteomes" id="UP000266118">
    <property type="component" value="Chromosome"/>
</dbReference>
<sequence length="67" mass="7790">MKNQSRNNLKAHIVKIVAEKEGVTERMVYLVLNGDRENQKVFDRYMIVKEEVETAIARAVKDLVPFN</sequence>
<name>A0A386HSI5_9BACT</name>
<dbReference type="RefSeq" id="WP_119988690.1">
    <property type="nucleotide sequence ID" value="NZ_CP032489.1"/>
</dbReference>
<evidence type="ECO:0000313" key="2">
    <source>
        <dbReference type="Proteomes" id="UP000266118"/>
    </source>
</evidence>
<gene>
    <name evidence="1" type="ORF">D6B99_11860</name>
</gene>
<dbReference type="KEGG" id="ark:D6B99_11860"/>
<organism evidence="1 2">
    <name type="scientific">Arachidicoccus soli</name>
    <dbReference type="NCBI Taxonomy" id="2341117"/>
    <lineage>
        <taxon>Bacteria</taxon>
        <taxon>Pseudomonadati</taxon>
        <taxon>Bacteroidota</taxon>
        <taxon>Chitinophagia</taxon>
        <taxon>Chitinophagales</taxon>
        <taxon>Chitinophagaceae</taxon>
        <taxon>Arachidicoccus</taxon>
    </lineage>
</organism>
<protein>
    <submittedName>
        <fullName evidence="1">Uncharacterized protein</fullName>
    </submittedName>
</protein>
<dbReference type="AlphaFoldDB" id="A0A386HSI5"/>